<protein>
    <submittedName>
        <fullName evidence="1">Uncharacterized protein</fullName>
    </submittedName>
</protein>
<accession>A0AAF0TVF5</accession>
<proteinExistence type="predicted"/>
<dbReference type="EMBL" id="CP133615">
    <property type="protein sequence ID" value="WMV27640.1"/>
    <property type="molecule type" value="Genomic_DNA"/>
</dbReference>
<reference evidence="1" key="1">
    <citation type="submission" date="2023-08" db="EMBL/GenBank/DDBJ databases">
        <title>A de novo genome assembly of Solanum verrucosum Schlechtendal, a Mexican diploid species geographically isolated from the other diploid A-genome species in potato relatives.</title>
        <authorList>
            <person name="Hosaka K."/>
        </authorList>
    </citation>
    <scope>NUCLEOTIDE SEQUENCE</scope>
    <source>
        <tissue evidence="1">Young leaves</tissue>
    </source>
</reference>
<dbReference type="Proteomes" id="UP001234989">
    <property type="component" value="Chromosome 4"/>
</dbReference>
<gene>
    <name evidence="1" type="ORF">MTR67_021025</name>
</gene>
<organism evidence="1 2">
    <name type="scientific">Solanum verrucosum</name>
    <dbReference type="NCBI Taxonomy" id="315347"/>
    <lineage>
        <taxon>Eukaryota</taxon>
        <taxon>Viridiplantae</taxon>
        <taxon>Streptophyta</taxon>
        <taxon>Embryophyta</taxon>
        <taxon>Tracheophyta</taxon>
        <taxon>Spermatophyta</taxon>
        <taxon>Magnoliopsida</taxon>
        <taxon>eudicotyledons</taxon>
        <taxon>Gunneridae</taxon>
        <taxon>Pentapetalae</taxon>
        <taxon>asterids</taxon>
        <taxon>lamiids</taxon>
        <taxon>Solanales</taxon>
        <taxon>Solanaceae</taxon>
        <taxon>Solanoideae</taxon>
        <taxon>Solaneae</taxon>
        <taxon>Solanum</taxon>
    </lineage>
</organism>
<dbReference type="AlphaFoldDB" id="A0AAF0TVF5"/>
<evidence type="ECO:0000313" key="1">
    <source>
        <dbReference type="EMBL" id="WMV27640.1"/>
    </source>
</evidence>
<sequence>MMGLLPRRELHMDDEAMGDENVVKLFCSDTTKMWSYLCQFL</sequence>
<keyword evidence="2" id="KW-1185">Reference proteome</keyword>
<name>A0AAF0TVF5_SOLVR</name>
<evidence type="ECO:0000313" key="2">
    <source>
        <dbReference type="Proteomes" id="UP001234989"/>
    </source>
</evidence>